<name>A0A835UT87_VANPL</name>
<dbReference type="AlphaFoldDB" id="A0A835UT87"/>
<dbReference type="SUPFAM" id="SSF54171">
    <property type="entry name" value="DNA-binding domain"/>
    <property type="match status" value="1"/>
</dbReference>
<evidence type="ECO:0000256" key="5">
    <source>
        <dbReference type="ARBA" id="ARBA00023242"/>
    </source>
</evidence>
<dbReference type="GO" id="GO:0009873">
    <property type="term" value="P:ethylene-activated signaling pathway"/>
    <property type="evidence" value="ECO:0007669"/>
    <property type="project" value="InterPro"/>
</dbReference>
<dbReference type="GO" id="GO:0003700">
    <property type="term" value="F:DNA-binding transcription factor activity"/>
    <property type="evidence" value="ECO:0007669"/>
    <property type="project" value="InterPro"/>
</dbReference>
<comment type="caution">
    <text evidence="8">The sequence shown here is derived from an EMBL/GenBank/DDBJ whole genome shotgun (WGS) entry which is preliminary data.</text>
</comment>
<dbReference type="GO" id="GO:0005634">
    <property type="term" value="C:nucleus"/>
    <property type="evidence" value="ECO:0007669"/>
    <property type="project" value="UniProtKB-SubCell"/>
</dbReference>
<dbReference type="CDD" id="cd00018">
    <property type="entry name" value="AP2"/>
    <property type="match status" value="1"/>
</dbReference>
<dbReference type="InterPro" id="IPR001471">
    <property type="entry name" value="AP2/ERF_dom"/>
</dbReference>
<keyword evidence="5" id="KW-0539">Nucleus</keyword>
<accession>A0A835UT87</accession>
<protein>
    <recommendedName>
        <fullName evidence="7">AP2/ERF domain-containing protein</fullName>
    </recommendedName>
</protein>
<dbReference type="GO" id="GO:0003677">
    <property type="term" value="F:DNA binding"/>
    <property type="evidence" value="ECO:0007669"/>
    <property type="project" value="UniProtKB-KW"/>
</dbReference>
<dbReference type="EMBL" id="JADCNM010000008">
    <property type="protein sequence ID" value="KAG0471775.1"/>
    <property type="molecule type" value="Genomic_DNA"/>
</dbReference>
<feature type="domain" description="AP2/ERF" evidence="7">
    <location>
        <begin position="99"/>
        <end position="160"/>
    </location>
</feature>
<dbReference type="InterPro" id="IPR044808">
    <property type="entry name" value="ERF_plant"/>
</dbReference>
<dbReference type="SMART" id="SM00380">
    <property type="entry name" value="AP2"/>
    <property type="match status" value="1"/>
</dbReference>
<dbReference type="PROSITE" id="PS51032">
    <property type="entry name" value="AP2_ERF"/>
    <property type="match status" value="1"/>
</dbReference>
<dbReference type="PANTHER" id="PTHR31190:SF376">
    <property type="entry name" value="EREB-LIKE PROTEIN"/>
    <property type="match status" value="1"/>
</dbReference>
<evidence type="ECO:0000256" key="2">
    <source>
        <dbReference type="ARBA" id="ARBA00023015"/>
    </source>
</evidence>
<evidence type="ECO:0000256" key="6">
    <source>
        <dbReference type="SAM" id="MobiDB-lite"/>
    </source>
</evidence>
<evidence type="ECO:0000256" key="3">
    <source>
        <dbReference type="ARBA" id="ARBA00023125"/>
    </source>
</evidence>
<dbReference type="InterPro" id="IPR016177">
    <property type="entry name" value="DNA-bd_dom_sf"/>
</dbReference>
<sequence>MEGSADLREPPTTFDLLLKTPVKYPSQIHFSCFPHLSVVVEACDMCGGSIISDLIADPSANSSHHLSSVAGLWSDPSLSNPPEFGKNASFTFCKAVSGRGRGRLCEPRHSPASVGKVGGGDQDPAKGVRVWFGTFATPAARAYDREARRIRGCKAKVNFPTRILRHRRCRRRQISTVPPRPEPTSFHAPLTSHV</sequence>
<keyword evidence="3" id="KW-0238">DNA-binding</keyword>
<feature type="region of interest" description="Disordered" evidence="6">
    <location>
        <begin position="173"/>
        <end position="194"/>
    </location>
</feature>
<comment type="subcellular location">
    <subcellularLocation>
        <location evidence="1">Nucleus</location>
    </subcellularLocation>
</comment>
<evidence type="ECO:0000256" key="4">
    <source>
        <dbReference type="ARBA" id="ARBA00023163"/>
    </source>
</evidence>
<evidence type="ECO:0000256" key="1">
    <source>
        <dbReference type="ARBA" id="ARBA00004123"/>
    </source>
</evidence>
<dbReference type="InterPro" id="IPR036955">
    <property type="entry name" value="AP2/ERF_dom_sf"/>
</dbReference>
<keyword evidence="4" id="KW-0804">Transcription</keyword>
<proteinExistence type="predicted"/>
<keyword evidence="2" id="KW-0805">Transcription regulation</keyword>
<reference evidence="8 9" key="1">
    <citation type="journal article" date="2020" name="Nat. Food">
        <title>A phased Vanilla planifolia genome enables genetic improvement of flavour and production.</title>
        <authorList>
            <person name="Hasing T."/>
            <person name="Tang H."/>
            <person name="Brym M."/>
            <person name="Khazi F."/>
            <person name="Huang T."/>
            <person name="Chambers A.H."/>
        </authorList>
    </citation>
    <scope>NUCLEOTIDE SEQUENCE [LARGE SCALE GENOMIC DNA]</scope>
    <source>
        <tissue evidence="8">Leaf</tissue>
    </source>
</reference>
<organism evidence="8 9">
    <name type="scientific">Vanilla planifolia</name>
    <name type="common">Vanilla</name>
    <dbReference type="NCBI Taxonomy" id="51239"/>
    <lineage>
        <taxon>Eukaryota</taxon>
        <taxon>Viridiplantae</taxon>
        <taxon>Streptophyta</taxon>
        <taxon>Embryophyta</taxon>
        <taxon>Tracheophyta</taxon>
        <taxon>Spermatophyta</taxon>
        <taxon>Magnoliopsida</taxon>
        <taxon>Liliopsida</taxon>
        <taxon>Asparagales</taxon>
        <taxon>Orchidaceae</taxon>
        <taxon>Vanilloideae</taxon>
        <taxon>Vanilleae</taxon>
        <taxon>Vanilla</taxon>
    </lineage>
</organism>
<dbReference type="Gene3D" id="3.30.730.10">
    <property type="entry name" value="AP2/ERF domain"/>
    <property type="match status" value="1"/>
</dbReference>
<dbReference type="PANTHER" id="PTHR31190">
    <property type="entry name" value="DNA-BINDING DOMAIN"/>
    <property type="match status" value="1"/>
</dbReference>
<evidence type="ECO:0000313" key="9">
    <source>
        <dbReference type="Proteomes" id="UP000639772"/>
    </source>
</evidence>
<dbReference type="Proteomes" id="UP000639772">
    <property type="component" value="Unassembled WGS sequence"/>
</dbReference>
<evidence type="ECO:0000259" key="7">
    <source>
        <dbReference type="PROSITE" id="PS51032"/>
    </source>
</evidence>
<evidence type="ECO:0000313" key="8">
    <source>
        <dbReference type="EMBL" id="KAG0471775.1"/>
    </source>
</evidence>
<gene>
    <name evidence="8" type="ORF">HPP92_016321</name>
</gene>